<dbReference type="EMBL" id="DS999641">
    <property type="protein sequence ID" value="EFE72056.2"/>
    <property type="molecule type" value="Genomic_DNA"/>
</dbReference>
<dbReference type="Proteomes" id="UP000003824">
    <property type="component" value="Unassembled WGS sequence"/>
</dbReference>
<evidence type="ECO:0000313" key="1">
    <source>
        <dbReference type="EMBL" id="EFE72056.2"/>
    </source>
</evidence>
<proteinExistence type="predicted"/>
<protein>
    <submittedName>
        <fullName evidence="1">Transposase</fullName>
    </submittedName>
</protein>
<dbReference type="AlphaFoldDB" id="D6A9W1"/>
<name>D6A9W1_STRV1</name>
<accession>D6A9W1</accession>
<sequence>MNVALHALRTLGGVPRSKVRYDNLKAAVARVLGVSRAGAEAGRWIAFKSHYGIEGAHEKSGVEGVIGYFRRNYFVLVPEVSSLAELNEMVEQWDRQDDARRIGARSKTVAECFALE</sequence>
<evidence type="ECO:0000313" key="2">
    <source>
        <dbReference type="Proteomes" id="UP000003824"/>
    </source>
</evidence>
<dbReference type="RefSeq" id="WP_004993453.1">
    <property type="nucleotide sequence ID" value="NZ_DS999641.1"/>
</dbReference>
<organism evidence="1 2">
    <name type="scientific">Streptomyces viridosporus (strain ATCC 14672 / DSM 40746 / JCM 4963 / KCTC 9882 / NRRL B-12104 / FH 1290)</name>
    <name type="common">Streptomyces ghanaensis</name>
    <dbReference type="NCBI Taxonomy" id="566461"/>
    <lineage>
        <taxon>Bacteria</taxon>
        <taxon>Bacillati</taxon>
        <taxon>Actinomycetota</taxon>
        <taxon>Actinomycetes</taxon>
        <taxon>Kitasatosporales</taxon>
        <taxon>Streptomycetaceae</taxon>
        <taxon>Streptomyces</taxon>
    </lineage>
</organism>
<reference evidence="2" key="1">
    <citation type="submission" date="2008-12" db="EMBL/GenBank/DDBJ databases">
        <title>Annotation of Streptomyces ghanaensis ATCC 14672.</title>
        <authorList>
            <consortium name="The Broad Institute Genome Sequencing Platform"/>
            <consortium name="Broad Institute Microbial Sequencing Center"/>
            <person name="Fischbach M."/>
            <person name="Ward D."/>
            <person name="Young S."/>
            <person name="Kodira C.D."/>
            <person name="Zeng Q."/>
            <person name="Koehrsen M."/>
            <person name="Godfrey P."/>
            <person name="Alvarado L."/>
            <person name="Berlin A.M."/>
            <person name="Borenstein D."/>
            <person name="Chen Z."/>
            <person name="Engels R."/>
            <person name="Freedman E."/>
            <person name="Gellesch M."/>
            <person name="Goldberg J."/>
            <person name="Griggs A."/>
            <person name="Gujja S."/>
            <person name="Heiman D.I."/>
            <person name="Hepburn T.A."/>
            <person name="Howarth C."/>
            <person name="Jen D."/>
            <person name="Larson L."/>
            <person name="Lewis B."/>
            <person name="Mehta T."/>
            <person name="Park D."/>
            <person name="Pearson M."/>
            <person name="Roberts A."/>
            <person name="Saif S."/>
            <person name="Shea T.D."/>
            <person name="Shenoy N."/>
            <person name="Sisk P."/>
            <person name="Stolte C."/>
            <person name="Sykes S.N."/>
            <person name="Walk T."/>
            <person name="White J."/>
            <person name="Yandava C."/>
            <person name="Straight P."/>
            <person name="Clardy J."/>
            <person name="Hung D."/>
            <person name="Kolter R."/>
            <person name="Mekalanos J."/>
            <person name="Walker S."/>
            <person name="Walsh C.T."/>
            <person name="Wieland B.L.C."/>
            <person name="Ilzarbe M."/>
            <person name="Galagan J."/>
            <person name="Nusbaum C."/>
            <person name="Birren B."/>
        </authorList>
    </citation>
    <scope>NUCLEOTIDE SEQUENCE [LARGE SCALE GENOMIC DNA]</scope>
    <source>
        <strain evidence="2">ATCC 14672 / DSM 40746 / JCM 4963 / KCTC 9882 / NRRL B-12104 / FH 1290</strain>
    </source>
</reference>
<gene>
    <name evidence="1" type="ORF">SSFG_07291</name>
</gene>
<dbReference type="eggNOG" id="COG4584">
    <property type="taxonomic scope" value="Bacteria"/>
</dbReference>